<evidence type="ECO:0000256" key="2">
    <source>
        <dbReference type="ARBA" id="ARBA00009773"/>
    </source>
</evidence>
<feature type="transmembrane region" description="Helical" evidence="8">
    <location>
        <begin position="70"/>
        <end position="92"/>
    </location>
</feature>
<evidence type="ECO:0000313" key="10">
    <source>
        <dbReference type="Proteomes" id="UP000049127"/>
    </source>
</evidence>
<sequence>MISRDNIKYCILVVFISLIMFKAINSPYTFILGINSVIKFLSPFLLAILICLLVNPIVMFLEKNLKLPRILSILTSYIMIFFIIGLGLNFLVPAVIDTLNTIIIEIPSSINSINKFIDVYMSRFELLQTLLPHIQKNLDLLLNNLISILSKFSSNIFLYILSVTSLLFNTIMGIILSIYILFDKEKILIKLKNLLYSTFSRKKSKKILEFFFISNRIFYHYIVGKLIDSIIIGILAFIGFEFVLNIKSSLFLSFIVFLTNMIPYFGPFIGAIFPIIMTLVYSPIKSLWVALFLLILQQIDGNFIGPKIMGDYVGISPLLIICAVLIGGSLFGLVGVFLSVPIAAIVKIYVDKYIDSNLNIEESE</sequence>
<feature type="transmembrane region" description="Helical" evidence="8">
    <location>
        <begin position="7"/>
        <end position="24"/>
    </location>
</feature>
<feature type="transmembrane region" description="Helical" evidence="8">
    <location>
        <begin position="30"/>
        <end position="58"/>
    </location>
</feature>
<evidence type="ECO:0000256" key="3">
    <source>
        <dbReference type="ARBA" id="ARBA00022448"/>
    </source>
</evidence>
<dbReference type="PANTHER" id="PTHR21716">
    <property type="entry name" value="TRANSMEMBRANE PROTEIN"/>
    <property type="match status" value="1"/>
</dbReference>
<comment type="similarity">
    <text evidence="2">Belongs to the autoinducer-2 exporter (AI-2E) (TC 2.A.86) family.</text>
</comment>
<name>A0A0C7GA05_PARSO</name>
<comment type="subcellular location">
    <subcellularLocation>
        <location evidence="1">Cell membrane</location>
        <topology evidence="1">Multi-pass membrane protein</topology>
    </subcellularLocation>
</comment>
<evidence type="ECO:0000256" key="6">
    <source>
        <dbReference type="ARBA" id="ARBA00022989"/>
    </source>
</evidence>
<dbReference type="Pfam" id="PF01594">
    <property type="entry name" value="AI-2E_transport"/>
    <property type="match status" value="1"/>
</dbReference>
<keyword evidence="6 8" id="KW-1133">Transmembrane helix</keyword>
<dbReference type="AlphaFoldDB" id="A0A0C7GA05"/>
<dbReference type="Proteomes" id="UP000049127">
    <property type="component" value="Unassembled WGS sequence"/>
</dbReference>
<feature type="transmembrane region" description="Helical" evidence="8">
    <location>
        <begin position="287"/>
        <end position="305"/>
    </location>
</feature>
<reference evidence="9 10" key="1">
    <citation type="submission" date="2015-01" db="EMBL/GenBank/DDBJ databases">
        <authorList>
            <person name="Aslett A.Martin."/>
            <person name="De Silva Nishadi"/>
        </authorList>
    </citation>
    <scope>NUCLEOTIDE SEQUENCE [LARGE SCALE GENOMIC DNA]</scope>
    <source>
        <strain evidence="9 10">R28058</strain>
    </source>
</reference>
<dbReference type="EMBL" id="CEKZ01000003">
    <property type="protein sequence ID" value="CEQ03851.1"/>
    <property type="molecule type" value="Genomic_DNA"/>
</dbReference>
<keyword evidence="4" id="KW-1003">Cell membrane</keyword>
<dbReference type="GO" id="GO:0005886">
    <property type="term" value="C:plasma membrane"/>
    <property type="evidence" value="ECO:0007669"/>
    <property type="project" value="UniProtKB-SubCell"/>
</dbReference>
<feature type="transmembrane region" description="Helical" evidence="8">
    <location>
        <begin position="156"/>
        <end position="182"/>
    </location>
</feature>
<gene>
    <name evidence="9" type="primary">yhhT_4</name>
    <name evidence="9" type="ORF">R28058_15841</name>
</gene>
<evidence type="ECO:0000256" key="5">
    <source>
        <dbReference type="ARBA" id="ARBA00022692"/>
    </source>
</evidence>
<keyword evidence="5 8" id="KW-0812">Transmembrane</keyword>
<dbReference type="PANTHER" id="PTHR21716:SF53">
    <property type="entry name" value="PERMEASE PERM-RELATED"/>
    <property type="match status" value="1"/>
</dbReference>
<keyword evidence="7 8" id="KW-0472">Membrane</keyword>
<dbReference type="RefSeq" id="WP_261290977.1">
    <property type="nucleotide sequence ID" value="NZ_CDNI01000003.1"/>
</dbReference>
<evidence type="ECO:0000313" key="9">
    <source>
        <dbReference type="EMBL" id="CEQ03851.1"/>
    </source>
</evidence>
<dbReference type="GO" id="GO:0055085">
    <property type="term" value="P:transmembrane transport"/>
    <property type="evidence" value="ECO:0007669"/>
    <property type="project" value="TreeGrafter"/>
</dbReference>
<organism evidence="9 10">
    <name type="scientific">Paraclostridium sordellii</name>
    <name type="common">Clostridium sordellii</name>
    <dbReference type="NCBI Taxonomy" id="1505"/>
    <lineage>
        <taxon>Bacteria</taxon>
        <taxon>Bacillati</taxon>
        <taxon>Bacillota</taxon>
        <taxon>Clostridia</taxon>
        <taxon>Peptostreptococcales</taxon>
        <taxon>Peptostreptococcaceae</taxon>
        <taxon>Paraclostridium</taxon>
    </lineage>
</organism>
<protein>
    <submittedName>
        <fullName evidence="9">Membrane protein</fullName>
    </submittedName>
</protein>
<proteinExistence type="inferred from homology"/>
<evidence type="ECO:0000256" key="4">
    <source>
        <dbReference type="ARBA" id="ARBA00022475"/>
    </source>
</evidence>
<dbReference type="InterPro" id="IPR002549">
    <property type="entry name" value="AI-2E-like"/>
</dbReference>
<feature type="transmembrane region" description="Helical" evidence="8">
    <location>
        <begin position="317"/>
        <end position="350"/>
    </location>
</feature>
<evidence type="ECO:0000256" key="7">
    <source>
        <dbReference type="ARBA" id="ARBA00023136"/>
    </source>
</evidence>
<keyword evidence="3" id="KW-0813">Transport</keyword>
<evidence type="ECO:0000256" key="1">
    <source>
        <dbReference type="ARBA" id="ARBA00004651"/>
    </source>
</evidence>
<evidence type="ECO:0000256" key="8">
    <source>
        <dbReference type="SAM" id="Phobius"/>
    </source>
</evidence>
<accession>A0A0C7GA05</accession>